<dbReference type="EMBL" id="JASWJB010000312">
    <property type="protein sequence ID" value="KAK2591742.1"/>
    <property type="molecule type" value="Genomic_DNA"/>
</dbReference>
<accession>A0AAJ0CHG5</accession>
<reference evidence="2" key="1">
    <citation type="submission" date="2023-06" db="EMBL/GenBank/DDBJ databases">
        <title>Conoideocrella luteorostrata (Hypocreales: Clavicipitaceae), a potential biocontrol fungus for elongate hemlock scale in United States Christmas tree production areas.</title>
        <authorList>
            <person name="Barrett H."/>
            <person name="Lovett B."/>
            <person name="Macias A.M."/>
            <person name="Stajich J.E."/>
            <person name="Kasson M.T."/>
        </authorList>
    </citation>
    <scope>NUCLEOTIDE SEQUENCE</scope>
    <source>
        <strain evidence="2">ARSEF 14590</strain>
    </source>
</reference>
<organism evidence="2 3">
    <name type="scientific">Conoideocrella luteorostrata</name>
    <dbReference type="NCBI Taxonomy" id="1105319"/>
    <lineage>
        <taxon>Eukaryota</taxon>
        <taxon>Fungi</taxon>
        <taxon>Dikarya</taxon>
        <taxon>Ascomycota</taxon>
        <taxon>Pezizomycotina</taxon>
        <taxon>Sordariomycetes</taxon>
        <taxon>Hypocreomycetidae</taxon>
        <taxon>Hypocreales</taxon>
        <taxon>Clavicipitaceae</taxon>
        <taxon>Conoideocrella</taxon>
    </lineage>
</organism>
<dbReference type="PANTHER" id="PTHR45982:SF1">
    <property type="entry name" value="REGULATOR OF CHROMOSOME CONDENSATION"/>
    <property type="match status" value="1"/>
</dbReference>
<dbReference type="Gene3D" id="2.130.10.30">
    <property type="entry name" value="Regulator of chromosome condensation 1/beta-lactamase-inhibitor protein II"/>
    <property type="match status" value="1"/>
</dbReference>
<dbReference type="InterPro" id="IPR009091">
    <property type="entry name" value="RCC1/BLIP-II"/>
</dbReference>
<name>A0AAJ0CHG5_9HYPO</name>
<keyword evidence="3" id="KW-1185">Reference proteome</keyword>
<dbReference type="AlphaFoldDB" id="A0AAJ0CHG5"/>
<dbReference type="Pfam" id="PF13540">
    <property type="entry name" value="RCC1_2"/>
    <property type="match status" value="1"/>
</dbReference>
<dbReference type="PROSITE" id="PS50012">
    <property type="entry name" value="RCC1_3"/>
    <property type="match status" value="2"/>
</dbReference>
<gene>
    <name evidence="2" type="ORF">QQS21_010563</name>
</gene>
<evidence type="ECO:0000256" key="1">
    <source>
        <dbReference type="PROSITE-ProRule" id="PRU00235"/>
    </source>
</evidence>
<dbReference type="GO" id="GO:0005737">
    <property type="term" value="C:cytoplasm"/>
    <property type="evidence" value="ECO:0007669"/>
    <property type="project" value="TreeGrafter"/>
</dbReference>
<dbReference type="SUPFAM" id="SSF50985">
    <property type="entry name" value="RCC1/BLIP-II"/>
    <property type="match status" value="1"/>
</dbReference>
<dbReference type="PANTHER" id="PTHR45982">
    <property type="entry name" value="REGULATOR OF CHROMOSOME CONDENSATION"/>
    <property type="match status" value="1"/>
</dbReference>
<feature type="repeat" description="RCC1" evidence="1">
    <location>
        <begin position="264"/>
        <end position="319"/>
    </location>
</feature>
<evidence type="ECO:0000313" key="3">
    <source>
        <dbReference type="Proteomes" id="UP001251528"/>
    </source>
</evidence>
<evidence type="ECO:0000313" key="2">
    <source>
        <dbReference type="EMBL" id="KAK2591742.1"/>
    </source>
</evidence>
<dbReference type="Proteomes" id="UP001251528">
    <property type="component" value="Unassembled WGS sequence"/>
</dbReference>
<comment type="caution">
    <text evidence="2">The sequence shown here is derived from an EMBL/GenBank/DDBJ whole genome shotgun (WGS) entry which is preliminary data.</text>
</comment>
<sequence>MALFAAGFNAWNQLDFNAAPTDTDPEDVWVFSKVLQDEGLERPRAGLCYTLVRGSSGYHVAGTGVAAIDEKDVEQMYTACRAGNDLTLAVVAPVPSLISQDDDVETPRRFIEKYACFQDYKSRSKPTKLPCASPVQQVAAYEAGFLVLYQDGTVATLGDPRYQDCLAREVTEKSPPYELCQVPDLTCLGDPVKHVTAGGYILAALTESSSVYVWGRQSGGMGHRTFNSSFDVSGMPNYCEVYGDKDVQDIALGESHAIALTANGEVCVIGTNSNGQLGLGKSRDFHATAWTKLHLDLPTGHHVTGVAAGPRCSFILTAQKATATII</sequence>
<dbReference type="GO" id="GO:0005085">
    <property type="term" value="F:guanyl-nucleotide exchange factor activity"/>
    <property type="evidence" value="ECO:0007669"/>
    <property type="project" value="TreeGrafter"/>
</dbReference>
<dbReference type="InterPro" id="IPR051553">
    <property type="entry name" value="Ran_GTPase-activating"/>
</dbReference>
<feature type="repeat" description="RCC1" evidence="1">
    <location>
        <begin position="209"/>
        <end position="263"/>
    </location>
</feature>
<dbReference type="InterPro" id="IPR000408">
    <property type="entry name" value="Reg_chr_condens"/>
</dbReference>
<proteinExistence type="predicted"/>
<protein>
    <submittedName>
        <fullName evidence="2">Uncharacterized protein</fullName>
    </submittedName>
</protein>